<organism evidence="11 12">
    <name type="scientific">Musa troglodytarum</name>
    <name type="common">fe'i banana</name>
    <dbReference type="NCBI Taxonomy" id="320322"/>
    <lineage>
        <taxon>Eukaryota</taxon>
        <taxon>Viridiplantae</taxon>
        <taxon>Streptophyta</taxon>
        <taxon>Embryophyta</taxon>
        <taxon>Tracheophyta</taxon>
        <taxon>Spermatophyta</taxon>
        <taxon>Magnoliopsida</taxon>
        <taxon>Liliopsida</taxon>
        <taxon>Zingiberales</taxon>
        <taxon>Musaceae</taxon>
        <taxon>Musa</taxon>
    </lineage>
</organism>
<dbReference type="Gene3D" id="3.30.200.20">
    <property type="entry name" value="Phosphorylase Kinase, domain 1"/>
    <property type="match status" value="1"/>
</dbReference>
<evidence type="ECO:0000313" key="11">
    <source>
        <dbReference type="EMBL" id="URE20755.1"/>
    </source>
</evidence>
<evidence type="ECO:0000313" key="12">
    <source>
        <dbReference type="Proteomes" id="UP001055439"/>
    </source>
</evidence>
<feature type="compositionally biased region" description="Basic and acidic residues" evidence="9">
    <location>
        <begin position="293"/>
        <end position="302"/>
    </location>
</feature>
<keyword evidence="12" id="KW-1185">Reference proteome</keyword>
<keyword evidence="7" id="KW-0675">Receptor</keyword>
<comment type="subcellular location">
    <subcellularLocation>
        <location evidence="1">Membrane</location>
        <topology evidence="1">Single-pass type I membrane protein</topology>
    </subcellularLocation>
</comment>
<dbReference type="GO" id="GO:0016020">
    <property type="term" value="C:membrane"/>
    <property type="evidence" value="ECO:0007669"/>
    <property type="project" value="UniProtKB-SubCell"/>
</dbReference>
<dbReference type="SUPFAM" id="SSF52058">
    <property type="entry name" value="L domain-like"/>
    <property type="match status" value="1"/>
</dbReference>
<protein>
    <submittedName>
        <fullName evidence="11">Strubbelig-receptor family</fullName>
    </submittedName>
</protein>
<dbReference type="PROSITE" id="PS51450">
    <property type="entry name" value="LRR"/>
    <property type="match status" value="1"/>
</dbReference>
<evidence type="ECO:0000256" key="3">
    <source>
        <dbReference type="ARBA" id="ARBA00022729"/>
    </source>
</evidence>
<feature type="transmembrane region" description="Helical" evidence="10">
    <location>
        <begin position="313"/>
        <end position="334"/>
    </location>
</feature>
<dbReference type="Pfam" id="PF13855">
    <property type="entry name" value="LRR_8"/>
    <property type="match status" value="1"/>
</dbReference>
<keyword evidence="5 10" id="KW-1133">Transmembrane helix</keyword>
<gene>
    <name evidence="11" type="ORF">MUK42_10479</name>
</gene>
<evidence type="ECO:0000256" key="9">
    <source>
        <dbReference type="SAM" id="MobiDB-lite"/>
    </source>
</evidence>
<reference evidence="11" key="1">
    <citation type="submission" date="2022-05" db="EMBL/GenBank/DDBJ databases">
        <title>The Musa troglodytarum L. genome provides insights into the mechanism of non-climacteric behaviour and enrichment of carotenoids.</title>
        <authorList>
            <person name="Wang J."/>
        </authorList>
    </citation>
    <scope>NUCLEOTIDE SEQUENCE</scope>
    <source>
        <tissue evidence="11">Leaf</tissue>
    </source>
</reference>
<dbReference type="InterPro" id="IPR032675">
    <property type="entry name" value="LRR_dom_sf"/>
</dbReference>
<dbReference type="InterPro" id="IPR046956">
    <property type="entry name" value="RLP23-like"/>
</dbReference>
<feature type="region of interest" description="Disordered" evidence="9">
    <location>
        <begin position="285"/>
        <end position="304"/>
    </location>
</feature>
<proteinExistence type="predicted"/>
<keyword evidence="4" id="KW-0677">Repeat</keyword>
<keyword evidence="8" id="KW-0325">Glycoprotein</keyword>
<evidence type="ECO:0000256" key="8">
    <source>
        <dbReference type="ARBA" id="ARBA00023180"/>
    </source>
</evidence>
<evidence type="ECO:0000256" key="2">
    <source>
        <dbReference type="ARBA" id="ARBA00022692"/>
    </source>
</evidence>
<evidence type="ECO:0000256" key="5">
    <source>
        <dbReference type="ARBA" id="ARBA00022989"/>
    </source>
</evidence>
<keyword evidence="3" id="KW-0732">Signal</keyword>
<dbReference type="EMBL" id="CP097509">
    <property type="protein sequence ID" value="URE20755.1"/>
    <property type="molecule type" value="Genomic_DNA"/>
</dbReference>
<evidence type="ECO:0000256" key="4">
    <source>
        <dbReference type="ARBA" id="ARBA00022737"/>
    </source>
</evidence>
<dbReference type="OrthoDB" id="785175at2759"/>
<evidence type="ECO:0000256" key="10">
    <source>
        <dbReference type="SAM" id="Phobius"/>
    </source>
</evidence>
<evidence type="ECO:0000256" key="6">
    <source>
        <dbReference type="ARBA" id="ARBA00023136"/>
    </source>
</evidence>
<dbReference type="InterPro" id="IPR001611">
    <property type="entry name" value="Leu-rich_rpt"/>
</dbReference>
<accession>A0A9E7GTE4</accession>
<evidence type="ECO:0000256" key="1">
    <source>
        <dbReference type="ARBA" id="ARBA00004479"/>
    </source>
</evidence>
<sequence>MVLPTSTSTTSSFSSSSSFDPLLETVIIGGANVSQRNHRGFASRSIGTLVPPPLAPFTPRLHGRIAQALDSCLPRWLDISRECYLSLLFLRLSDLVRGNTDQSDVSALNVMYSSLNSPSQLTDEAFDTLSGLQLTGTMGYQLSSLISVTDFDLSKNNLNDDIPYQLPPNTTHVNLAGNALTGGIPYSVSQMTHLKYLNLASNQLSGQLTDMFGELSSLSLLDLSFNCFSGNLPNSFGSLSSLKTLNLQNNQLSGSVDVLATLSLENLVGGNSWSSGKPPPGMVTATDNNGKSSIKDAKDNKVKKGKQHSGLKGAVIAVILITVLVVGLILLALVKRRSSGSSHYTDERLIHSRSFRPLVDNEFTELKDSSSSIDIKALETSSMELKPPAADTQKSYNDNEFADKLNSTGSTDPVSLTIYALADLQAATGSFSSSCLLGQGNIGCVYKAKFNDGKMGWTNAYYCSLCKGNASQRS</sequence>
<evidence type="ECO:0000256" key="7">
    <source>
        <dbReference type="ARBA" id="ARBA00023170"/>
    </source>
</evidence>
<dbReference type="Proteomes" id="UP001055439">
    <property type="component" value="Chromosome 7"/>
</dbReference>
<dbReference type="FunFam" id="3.80.10.10:FF:000062">
    <property type="entry name" value="protein STRUBBELIG-RECEPTOR FAMILY 3"/>
    <property type="match status" value="1"/>
</dbReference>
<keyword evidence="6 10" id="KW-0472">Membrane</keyword>
<dbReference type="Gene3D" id="3.80.10.10">
    <property type="entry name" value="Ribonuclease Inhibitor"/>
    <property type="match status" value="1"/>
</dbReference>
<name>A0A9E7GTE4_9LILI</name>
<dbReference type="PANTHER" id="PTHR48063">
    <property type="entry name" value="LRR RECEPTOR-LIKE KINASE"/>
    <property type="match status" value="1"/>
</dbReference>
<keyword evidence="2 10" id="KW-0812">Transmembrane</keyword>
<dbReference type="AlphaFoldDB" id="A0A9E7GTE4"/>